<protein>
    <recommendedName>
        <fullName evidence="4">Protein rolling stone</fullName>
    </recommendedName>
</protein>
<name>A0A8J9UW24_9NEOP</name>
<proteinExistence type="predicted"/>
<dbReference type="EMBL" id="OV170226">
    <property type="protein sequence ID" value="CAH0727506.1"/>
    <property type="molecule type" value="Genomic_DNA"/>
</dbReference>
<dbReference type="Proteomes" id="UP000838878">
    <property type="component" value="Chromosome 6"/>
</dbReference>
<feature type="transmembrane region" description="Helical" evidence="1">
    <location>
        <begin position="225"/>
        <end position="249"/>
    </location>
</feature>
<dbReference type="PANTHER" id="PTHR12242:SF1">
    <property type="entry name" value="MYND-TYPE DOMAIN-CONTAINING PROTEIN"/>
    <property type="match status" value="1"/>
</dbReference>
<feature type="non-terminal residue" evidence="2">
    <location>
        <position position="271"/>
    </location>
</feature>
<keyword evidence="1" id="KW-0812">Transmembrane</keyword>
<dbReference type="OrthoDB" id="419711at2759"/>
<dbReference type="GO" id="GO:0016020">
    <property type="term" value="C:membrane"/>
    <property type="evidence" value="ECO:0007669"/>
    <property type="project" value="TreeGrafter"/>
</dbReference>
<evidence type="ECO:0000313" key="2">
    <source>
        <dbReference type="EMBL" id="CAH0727506.1"/>
    </source>
</evidence>
<organism evidence="2 3">
    <name type="scientific">Brenthis ino</name>
    <name type="common">lesser marbled fritillary</name>
    <dbReference type="NCBI Taxonomy" id="405034"/>
    <lineage>
        <taxon>Eukaryota</taxon>
        <taxon>Metazoa</taxon>
        <taxon>Ecdysozoa</taxon>
        <taxon>Arthropoda</taxon>
        <taxon>Hexapoda</taxon>
        <taxon>Insecta</taxon>
        <taxon>Pterygota</taxon>
        <taxon>Neoptera</taxon>
        <taxon>Endopterygota</taxon>
        <taxon>Lepidoptera</taxon>
        <taxon>Glossata</taxon>
        <taxon>Ditrysia</taxon>
        <taxon>Papilionoidea</taxon>
        <taxon>Nymphalidae</taxon>
        <taxon>Heliconiinae</taxon>
        <taxon>Argynnini</taxon>
        <taxon>Brenthis</taxon>
    </lineage>
</organism>
<feature type="transmembrane region" description="Helical" evidence="1">
    <location>
        <begin position="44"/>
        <end position="66"/>
    </location>
</feature>
<sequence length="271" mass="31060">MATVRSWKENAPANLYACCTAALKEENETADLFGRSWRAGLSPLLWRVPIFLWAIVIISWSTAHFWGPREKFLLYMTHWGLVLIFLESLFGIVVTIKKTHDHLPDSSPSLPWYVRTYWILYNITVPIAFLITLFYWAVLRAPGKKINYAPNPILDIMLHGMNSGLMFIELVFSAHPSRLLHIMQPLYFSLAYLLFTVAYFIAGGHDPWGNAFIYPVIDWSKPLKTLVVVTLTALFLALMHIITVGVASIRDFIVRKYSQNKNGEYNDAFEA</sequence>
<accession>A0A8J9UW24</accession>
<evidence type="ECO:0000256" key="1">
    <source>
        <dbReference type="SAM" id="Phobius"/>
    </source>
</evidence>
<evidence type="ECO:0000313" key="3">
    <source>
        <dbReference type="Proteomes" id="UP000838878"/>
    </source>
</evidence>
<gene>
    <name evidence="2" type="ORF">BINO364_LOCUS12838</name>
</gene>
<feature type="transmembrane region" description="Helical" evidence="1">
    <location>
        <begin position="117"/>
        <end position="136"/>
    </location>
</feature>
<feature type="transmembrane region" description="Helical" evidence="1">
    <location>
        <begin position="72"/>
        <end position="96"/>
    </location>
</feature>
<dbReference type="PANTHER" id="PTHR12242">
    <property type="entry name" value="OS02G0130600 PROTEIN-RELATED"/>
    <property type="match status" value="1"/>
</dbReference>
<feature type="transmembrane region" description="Helical" evidence="1">
    <location>
        <begin position="186"/>
        <end position="205"/>
    </location>
</feature>
<reference evidence="2" key="1">
    <citation type="submission" date="2021-12" db="EMBL/GenBank/DDBJ databases">
        <authorList>
            <person name="Martin H S."/>
        </authorList>
    </citation>
    <scope>NUCLEOTIDE SEQUENCE</scope>
</reference>
<keyword evidence="1" id="KW-1133">Transmembrane helix</keyword>
<keyword evidence="1" id="KW-0472">Membrane</keyword>
<dbReference type="AlphaFoldDB" id="A0A8J9UW24"/>
<evidence type="ECO:0008006" key="4">
    <source>
        <dbReference type="Google" id="ProtNLM"/>
    </source>
</evidence>
<dbReference type="Pfam" id="PF21534">
    <property type="entry name" value="Rost"/>
    <property type="match status" value="1"/>
</dbReference>
<keyword evidence="3" id="KW-1185">Reference proteome</keyword>
<dbReference type="InterPro" id="IPR049352">
    <property type="entry name" value="Rost"/>
</dbReference>